<sequence length="231" mass="23940">MAILILLLTVAFAASPLASDGFNGFTPSQFPVVHQEWPIQPAGWAFAIWGLIYLGLIASAGFGLLRRPAAPDWAAMRPALAVSLGVGTFWIAVAQVSPPLATAMIVVMLAGALAALLRAGPEDRLWLRAPLGLYAGWLTAATGVAIGVLLGGYGVLAPTTAALVMLPVVLILALSVARRCPDTPTYPAAVAWALVGIAAEAMRTQNFSVAGMAIAGIVLLAINPLRRVLRS</sequence>
<keyword evidence="3" id="KW-1185">Reference proteome</keyword>
<feature type="transmembrane region" description="Helical" evidence="1">
    <location>
        <begin position="100"/>
        <end position="119"/>
    </location>
</feature>
<reference evidence="2 3" key="1">
    <citation type="submission" date="2017-03" db="EMBL/GenBank/DDBJ databases">
        <title>Genome sequence of Paracoccus contaminans isolated from a water microcosm.</title>
        <authorList>
            <person name="Aurass P."/>
            <person name="Karste S."/>
            <person name="Trost E."/>
            <person name="Glaeser S.P."/>
            <person name="Kaempfer P."/>
            <person name="Flieger A."/>
        </authorList>
    </citation>
    <scope>NUCLEOTIDE SEQUENCE [LARGE SCALE GENOMIC DNA]</scope>
    <source>
        <strain evidence="3">RKI 16-01929T\LMG 29738T\CCM 8701T\CIP 111112T</strain>
    </source>
</reference>
<dbReference type="Proteomes" id="UP000193017">
    <property type="component" value="Chromosome"/>
</dbReference>
<feature type="transmembrane region" description="Helical" evidence="1">
    <location>
        <begin position="42"/>
        <end position="65"/>
    </location>
</feature>
<protein>
    <recommendedName>
        <fullName evidence="4">Tryptophan-rich sensory protein</fullName>
    </recommendedName>
</protein>
<organism evidence="2 3">
    <name type="scientific">Paracoccus contaminans</name>
    <dbReference type="NCBI Taxonomy" id="1945662"/>
    <lineage>
        <taxon>Bacteria</taxon>
        <taxon>Pseudomonadati</taxon>
        <taxon>Pseudomonadota</taxon>
        <taxon>Alphaproteobacteria</taxon>
        <taxon>Rhodobacterales</taxon>
        <taxon>Paracoccaceae</taxon>
        <taxon>Paracoccus</taxon>
    </lineage>
</organism>
<feature type="transmembrane region" description="Helical" evidence="1">
    <location>
        <begin position="156"/>
        <end position="177"/>
    </location>
</feature>
<dbReference type="STRING" id="1945662.B0A89_05160"/>
<dbReference type="AlphaFoldDB" id="A0A1W6CW72"/>
<dbReference type="Gene3D" id="1.20.1260.100">
    <property type="entry name" value="TspO/MBR protein"/>
    <property type="match status" value="1"/>
</dbReference>
<proteinExistence type="predicted"/>
<evidence type="ECO:0000313" key="2">
    <source>
        <dbReference type="EMBL" id="ARJ69104.1"/>
    </source>
</evidence>
<feature type="transmembrane region" description="Helical" evidence="1">
    <location>
        <begin position="207"/>
        <end position="225"/>
    </location>
</feature>
<feature type="transmembrane region" description="Helical" evidence="1">
    <location>
        <begin position="131"/>
        <end position="150"/>
    </location>
</feature>
<dbReference type="PANTHER" id="PTHR33802">
    <property type="entry name" value="SI:CH211-161H7.5-RELATED"/>
    <property type="match status" value="1"/>
</dbReference>
<name>A0A1W6CW72_9RHOB</name>
<evidence type="ECO:0000313" key="3">
    <source>
        <dbReference type="Proteomes" id="UP000193017"/>
    </source>
</evidence>
<keyword evidence="1" id="KW-0472">Membrane</keyword>
<dbReference type="KEGG" id="pcon:B0A89_05160"/>
<feature type="transmembrane region" description="Helical" evidence="1">
    <location>
        <begin position="77"/>
        <end position="94"/>
    </location>
</feature>
<keyword evidence="1" id="KW-1133">Transmembrane helix</keyword>
<keyword evidence="1" id="KW-0812">Transmembrane</keyword>
<dbReference type="InterPro" id="IPR038330">
    <property type="entry name" value="TspO/MBR-related_sf"/>
</dbReference>
<accession>A0A1W6CW72</accession>
<gene>
    <name evidence="2" type="ORF">B0A89_05160</name>
</gene>
<dbReference type="RefSeq" id="WP_085377221.1">
    <property type="nucleotide sequence ID" value="NZ_CP020612.1"/>
</dbReference>
<dbReference type="PANTHER" id="PTHR33802:SF1">
    <property type="entry name" value="XK-RELATED PROTEIN"/>
    <property type="match status" value="1"/>
</dbReference>
<dbReference type="EMBL" id="CP020612">
    <property type="protein sequence ID" value="ARJ69104.1"/>
    <property type="molecule type" value="Genomic_DNA"/>
</dbReference>
<evidence type="ECO:0008006" key="4">
    <source>
        <dbReference type="Google" id="ProtNLM"/>
    </source>
</evidence>
<evidence type="ECO:0000256" key="1">
    <source>
        <dbReference type="SAM" id="Phobius"/>
    </source>
</evidence>